<dbReference type="PROSITE" id="PS00134">
    <property type="entry name" value="TRYPSIN_HIS"/>
    <property type="match status" value="1"/>
</dbReference>
<dbReference type="InterPro" id="IPR018114">
    <property type="entry name" value="TRYPSIN_HIS"/>
</dbReference>
<evidence type="ECO:0000256" key="1">
    <source>
        <dbReference type="ARBA" id="ARBA00022729"/>
    </source>
</evidence>
<evidence type="ECO:0000313" key="8">
    <source>
        <dbReference type="Proteomes" id="UP000283509"/>
    </source>
</evidence>
<dbReference type="GO" id="GO:0006508">
    <property type="term" value="P:proteolysis"/>
    <property type="evidence" value="ECO:0007669"/>
    <property type="project" value="UniProtKB-KW"/>
</dbReference>
<evidence type="ECO:0000313" key="7">
    <source>
        <dbReference type="EMBL" id="ROT62135.1"/>
    </source>
</evidence>
<proteinExistence type="inferred from homology"/>
<keyword evidence="1" id="KW-0732">Signal</keyword>
<dbReference type="PROSITE" id="PS00135">
    <property type="entry name" value="TRYPSIN_SER"/>
    <property type="match status" value="1"/>
</dbReference>
<dbReference type="InterPro" id="IPR043504">
    <property type="entry name" value="Peptidase_S1_PA_chymotrypsin"/>
</dbReference>
<dbReference type="InterPro" id="IPR001254">
    <property type="entry name" value="Trypsin_dom"/>
</dbReference>
<dbReference type="Pfam" id="PF00089">
    <property type="entry name" value="Trypsin"/>
    <property type="match status" value="1"/>
</dbReference>
<protein>
    <submittedName>
        <fullName evidence="7">Prophenoloxidase activating enzyme III</fullName>
    </submittedName>
</protein>
<evidence type="ECO:0000256" key="5">
    <source>
        <dbReference type="RuleBase" id="RU363034"/>
    </source>
</evidence>
<dbReference type="CDD" id="cd00190">
    <property type="entry name" value="Tryp_SPc"/>
    <property type="match status" value="1"/>
</dbReference>
<evidence type="ECO:0000259" key="6">
    <source>
        <dbReference type="PROSITE" id="PS50240"/>
    </source>
</evidence>
<feature type="domain" description="Peptidase S1" evidence="6">
    <location>
        <begin position="71"/>
        <end position="330"/>
    </location>
</feature>
<keyword evidence="2" id="KW-1015">Disulfide bond</keyword>
<evidence type="ECO:0000256" key="4">
    <source>
        <dbReference type="ARBA" id="ARBA00024195"/>
    </source>
</evidence>
<evidence type="ECO:0000256" key="2">
    <source>
        <dbReference type="ARBA" id="ARBA00023157"/>
    </source>
</evidence>
<dbReference type="Gene3D" id="2.40.10.10">
    <property type="entry name" value="Trypsin-like serine proteases"/>
    <property type="match status" value="2"/>
</dbReference>
<dbReference type="InterPro" id="IPR001314">
    <property type="entry name" value="Peptidase_S1A"/>
</dbReference>
<keyword evidence="5" id="KW-0645">Protease</keyword>
<dbReference type="PANTHER" id="PTHR24256">
    <property type="entry name" value="TRYPTASE-RELATED"/>
    <property type="match status" value="1"/>
</dbReference>
<dbReference type="InterPro" id="IPR051487">
    <property type="entry name" value="Ser/Thr_Proteases_Immune/Dev"/>
</dbReference>
<keyword evidence="5" id="KW-0720">Serine protease</keyword>
<dbReference type="InterPro" id="IPR033116">
    <property type="entry name" value="TRYPSIN_SER"/>
</dbReference>
<dbReference type="EMBL" id="QCYY01003812">
    <property type="protein sequence ID" value="ROT62135.1"/>
    <property type="molecule type" value="Genomic_DNA"/>
</dbReference>
<dbReference type="Proteomes" id="UP000283509">
    <property type="component" value="Unassembled WGS sequence"/>
</dbReference>
<gene>
    <name evidence="7" type="ORF">C7M84_020031</name>
</gene>
<dbReference type="PROSITE" id="PS50240">
    <property type="entry name" value="TRYPSIN_DOM"/>
    <property type="match status" value="1"/>
</dbReference>
<reference evidence="7 8" key="2">
    <citation type="submission" date="2019-01" db="EMBL/GenBank/DDBJ databases">
        <title>The decoding of complex shrimp genome reveals the adaptation for benthos swimmer, frequently molting mechanism and breeding impact on genome.</title>
        <authorList>
            <person name="Sun Y."/>
            <person name="Gao Y."/>
            <person name="Yu Y."/>
        </authorList>
    </citation>
    <scope>NUCLEOTIDE SEQUENCE [LARGE SCALE GENOMIC DNA]</scope>
    <source>
        <tissue evidence="7">Muscle</tissue>
    </source>
</reference>
<dbReference type="AlphaFoldDB" id="A0A3R7QAY1"/>
<name>A0A3R7QAY1_PENVA</name>
<keyword evidence="5" id="KW-0378">Hydrolase</keyword>
<keyword evidence="8" id="KW-1185">Reference proteome</keyword>
<reference evidence="7 8" key="1">
    <citation type="submission" date="2018-04" db="EMBL/GenBank/DDBJ databases">
        <authorList>
            <person name="Zhang X."/>
            <person name="Yuan J."/>
            <person name="Li F."/>
            <person name="Xiang J."/>
        </authorList>
    </citation>
    <scope>NUCLEOTIDE SEQUENCE [LARGE SCALE GENOMIC DNA]</scope>
    <source>
        <tissue evidence="7">Muscle</tissue>
    </source>
</reference>
<comment type="caution">
    <text evidence="7">The sequence shown here is derived from an EMBL/GenBank/DDBJ whole genome shotgun (WGS) entry which is preliminary data.</text>
</comment>
<dbReference type="InterPro" id="IPR009003">
    <property type="entry name" value="Peptidase_S1_PA"/>
</dbReference>
<dbReference type="STRING" id="6689.A0A3R7QAY1"/>
<dbReference type="OrthoDB" id="6368658at2759"/>
<comment type="similarity">
    <text evidence="4">Belongs to the peptidase S1 family. CLIP subfamily.</text>
</comment>
<dbReference type="SUPFAM" id="SSF50494">
    <property type="entry name" value="Trypsin-like serine proteases"/>
    <property type="match status" value="1"/>
</dbReference>
<dbReference type="GO" id="GO:0004252">
    <property type="term" value="F:serine-type endopeptidase activity"/>
    <property type="evidence" value="ECO:0007669"/>
    <property type="project" value="InterPro"/>
</dbReference>
<evidence type="ECO:0000256" key="3">
    <source>
        <dbReference type="ARBA" id="ARBA00023180"/>
    </source>
</evidence>
<sequence length="331" mass="35988">MRVRVVLAVKMVMMQSIQRVHVTVSAICSVTEGRALVCCEDTQPVISPGPSLRGRDLLPRECGQTALVDRIIGEPAPLLSWPWMILLRGRNAEGRRRFFCGGVLISERYVLTAAHCVHSGATLSLESVRVGEHTVGQDPDCQKNRCAPSPQDIAVEQVVVHEDYGTPCLNCNDIALLRLATPARIDNLYVTPVCLPVDPLRDLGFSARDLKTKRAWVAGWGATEALASRTGTGTFSNVLQHGNLPISDRFCQFDLQNYPDPDMVLCAGGEDHDACNGDSGGPMVISNNGRTRRFVIGVVSLGPAVCGAPESSGIYTSVIYYMDWILNNLRA</sequence>
<keyword evidence="3" id="KW-0325">Glycoprotein</keyword>
<organism evidence="7 8">
    <name type="scientific">Penaeus vannamei</name>
    <name type="common">Whiteleg shrimp</name>
    <name type="synonym">Litopenaeus vannamei</name>
    <dbReference type="NCBI Taxonomy" id="6689"/>
    <lineage>
        <taxon>Eukaryota</taxon>
        <taxon>Metazoa</taxon>
        <taxon>Ecdysozoa</taxon>
        <taxon>Arthropoda</taxon>
        <taxon>Crustacea</taxon>
        <taxon>Multicrustacea</taxon>
        <taxon>Malacostraca</taxon>
        <taxon>Eumalacostraca</taxon>
        <taxon>Eucarida</taxon>
        <taxon>Decapoda</taxon>
        <taxon>Dendrobranchiata</taxon>
        <taxon>Penaeoidea</taxon>
        <taxon>Penaeidae</taxon>
        <taxon>Penaeus</taxon>
    </lineage>
</organism>
<dbReference type="SMART" id="SM00020">
    <property type="entry name" value="Tryp_SPc"/>
    <property type="match status" value="1"/>
</dbReference>
<accession>A0A3R7QAY1</accession>
<dbReference type="FunFam" id="2.40.10.10:FF:000028">
    <property type="entry name" value="Serine protease easter"/>
    <property type="match status" value="1"/>
</dbReference>
<dbReference type="PRINTS" id="PR00722">
    <property type="entry name" value="CHYMOTRYPSIN"/>
</dbReference>